<dbReference type="FunFam" id="1.10.10.10:FF:000079">
    <property type="entry name" value="GntR family transcriptional regulator"/>
    <property type="match status" value="1"/>
</dbReference>
<dbReference type="GO" id="GO:0006547">
    <property type="term" value="P:L-histidine metabolic process"/>
    <property type="evidence" value="ECO:0007669"/>
    <property type="project" value="UniProtKB-UniRule"/>
</dbReference>
<dbReference type="Gene3D" id="3.40.1410.10">
    <property type="entry name" value="Chorismate lyase-like"/>
    <property type="match status" value="1"/>
</dbReference>
<dbReference type="SMART" id="SM00866">
    <property type="entry name" value="UTRA"/>
    <property type="match status" value="1"/>
</dbReference>
<gene>
    <name evidence="11" type="primary">hutC</name>
    <name evidence="11" type="ORF">M5E07_06340</name>
</gene>
<organism evidence="11 12">
    <name type="scientific">Acinetobacter tibetensis</name>
    <dbReference type="NCBI Taxonomy" id="2943497"/>
    <lineage>
        <taxon>Bacteria</taxon>
        <taxon>Pseudomonadati</taxon>
        <taxon>Pseudomonadota</taxon>
        <taxon>Gammaproteobacteria</taxon>
        <taxon>Moraxellales</taxon>
        <taxon>Moraxellaceae</taxon>
        <taxon>Acinetobacter</taxon>
    </lineage>
</organism>
<dbReference type="SUPFAM" id="SSF46785">
    <property type="entry name" value="Winged helix' DNA-binding domain"/>
    <property type="match status" value="1"/>
</dbReference>
<keyword evidence="2" id="KW-0369">Histidine metabolism</keyword>
<evidence type="ECO:0000256" key="3">
    <source>
        <dbReference type="ARBA" id="ARBA00023015"/>
    </source>
</evidence>
<dbReference type="FunFam" id="3.40.1410.10:FF:000004">
    <property type="entry name" value="Histidine utilization repressor"/>
    <property type="match status" value="1"/>
</dbReference>
<dbReference type="NCBIfam" id="TIGR02018">
    <property type="entry name" value="his_ut_repres"/>
    <property type="match status" value="1"/>
</dbReference>
<dbReference type="PRINTS" id="PR00035">
    <property type="entry name" value="HTHGNTR"/>
</dbReference>
<keyword evidence="12" id="KW-1185">Reference proteome</keyword>
<evidence type="ECO:0000256" key="8">
    <source>
        <dbReference type="ARBA" id="ARBA00071620"/>
    </source>
</evidence>
<proteinExistence type="predicted"/>
<dbReference type="PANTHER" id="PTHR44846">
    <property type="entry name" value="MANNOSYL-D-GLYCERATE TRANSPORT/METABOLISM SYSTEM REPRESSOR MNGR-RELATED"/>
    <property type="match status" value="1"/>
</dbReference>
<evidence type="ECO:0000256" key="2">
    <source>
        <dbReference type="ARBA" id="ARBA00022808"/>
    </source>
</evidence>
<dbReference type="SMART" id="SM00345">
    <property type="entry name" value="HTH_GNTR"/>
    <property type="match status" value="1"/>
</dbReference>
<dbReference type="InterPro" id="IPR028978">
    <property type="entry name" value="Chorismate_lyase_/UTRA_dom_sf"/>
</dbReference>
<evidence type="ECO:0000256" key="1">
    <source>
        <dbReference type="ARBA" id="ARBA00022491"/>
    </source>
</evidence>
<dbReference type="CDD" id="cd07377">
    <property type="entry name" value="WHTH_GntR"/>
    <property type="match status" value="1"/>
</dbReference>
<evidence type="ECO:0000313" key="12">
    <source>
        <dbReference type="Proteomes" id="UP001056716"/>
    </source>
</evidence>
<comment type="function">
    <text evidence="6">Repressor which binds to the hutP region in the histidine utilization (hut) operon. It blocks the expression of all the hut genes in the absence of inducer.</text>
</comment>
<dbReference type="KEGG" id="atz:M5E07_06340"/>
<keyword evidence="4" id="KW-0238">DNA-binding</keyword>
<protein>
    <recommendedName>
        <fullName evidence="8 9">Histidine utilization repressor</fullName>
    </recommendedName>
</protein>
<comment type="pathway">
    <text evidence="7">Amino-acid degradation; L-histidine degradation into L-glutamate [regulation].</text>
</comment>
<keyword evidence="3" id="KW-0805">Transcription regulation</keyword>
<dbReference type="GO" id="GO:0045892">
    <property type="term" value="P:negative regulation of DNA-templated transcription"/>
    <property type="evidence" value="ECO:0007669"/>
    <property type="project" value="UniProtKB-UniRule"/>
</dbReference>
<dbReference type="Proteomes" id="UP001056716">
    <property type="component" value="Chromosome"/>
</dbReference>
<dbReference type="PROSITE" id="PS50949">
    <property type="entry name" value="HTH_GNTR"/>
    <property type="match status" value="1"/>
</dbReference>
<evidence type="ECO:0000256" key="5">
    <source>
        <dbReference type="ARBA" id="ARBA00023163"/>
    </source>
</evidence>
<dbReference type="AlphaFoldDB" id="A0AAE9LTI6"/>
<dbReference type="Gene3D" id="1.10.10.10">
    <property type="entry name" value="Winged helix-like DNA-binding domain superfamily/Winged helix DNA-binding domain"/>
    <property type="match status" value="1"/>
</dbReference>
<dbReference type="SUPFAM" id="SSF64288">
    <property type="entry name" value="Chorismate lyase-like"/>
    <property type="match status" value="1"/>
</dbReference>
<dbReference type="EMBL" id="CP098732">
    <property type="protein sequence ID" value="USE84417.1"/>
    <property type="molecule type" value="Genomic_DNA"/>
</dbReference>
<evidence type="ECO:0000256" key="4">
    <source>
        <dbReference type="ARBA" id="ARBA00023125"/>
    </source>
</evidence>
<sequence length="251" mass="28560">MAIKKEPKQDLNLTIDADSPIPIYMRVKQLITTKINQGLWSTNQKIPSESELVNQLGCSRMTINRALRELTAEGVLVRVQGVGSFVAEGQGQTSLFQINNIADEIQARKHEHRAEVIVLESIHANALQSLQMQVQEGQLLYHSIIIHYENDIPVQVEDRLVNSYLVPNYLKQDFSQITPNAYLMQNSPMTEGEHIVKAVLASAQECKWLKINKAEPCLFIQRRTWSNKNLISSARLIYPGNRYHLEGKFNP</sequence>
<dbReference type="InterPro" id="IPR050679">
    <property type="entry name" value="Bact_HTH_transcr_reg"/>
</dbReference>
<name>A0AAE9LTI6_9GAMM</name>
<accession>A0AAE9LTI6</accession>
<keyword evidence="1" id="KW-0678">Repressor</keyword>
<evidence type="ECO:0000259" key="10">
    <source>
        <dbReference type="PROSITE" id="PS50949"/>
    </source>
</evidence>
<dbReference type="InterPro" id="IPR000524">
    <property type="entry name" value="Tscrpt_reg_HTH_GntR"/>
</dbReference>
<dbReference type="InterPro" id="IPR011663">
    <property type="entry name" value="UTRA"/>
</dbReference>
<dbReference type="InterPro" id="IPR010248">
    <property type="entry name" value="His_ut_repres"/>
</dbReference>
<feature type="domain" description="HTH gntR-type" evidence="10">
    <location>
        <begin position="21"/>
        <end position="89"/>
    </location>
</feature>
<dbReference type="RefSeq" id="WP_252223128.1">
    <property type="nucleotide sequence ID" value="NZ_CP098732.1"/>
</dbReference>
<keyword evidence="5" id="KW-0804">Transcription</keyword>
<reference evidence="11" key="1">
    <citation type="submission" date="2022-06" db="EMBL/GenBank/DDBJ databases">
        <title>Isolation, identification and characterization of iprodione-degrading strains in Lhasa, Tibet.</title>
        <authorList>
            <person name="Pan H."/>
        </authorList>
    </citation>
    <scope>NUCLEOTIDE SEQUENCE</scope>
    <source>
        <strain evidence="11">Y-23</strain>
    </source>
</reference>
<dbReference type="InterPro" id="IPR036388">
    <property type="entry name" value="WH-like_DNA-bd_sf"/>
</dbReference>
<dbReference type="InterPro" id="IPR036390">
    <property type="entry name" value="WH_DNA-bd_sf"/>
</dbReference>
<evidence type="ECO:0000256" key="9">
    <source>
        <dbReference type="NCBIfam" id="TIGR02018"/>
    </source>
</evidence>
<dbReference type="Pfam" id="PF00392">
    <property type="entry name" value="GntR"/>
    <property type="match status" value="1"/>
</dbReference>
<evidence type="ECO:0000256" key="6">
    <source>
        <dbReference type="ARBA" id="ARBA00058362"/>
    </source>
</evidence>
<evidence type="ECO:0000256" key="7">
    <source>
        <dbReference type="ARBA" id="ARBA00060686"/>
    </source>
</evidence>
<dbReference type="PANTHER" id="PTHR44846:SF16">
    <property type="entry name" value="TRANSCRIPTIONAL REGULATOR PHNF-RELATED"/>
    <property type="match status" value="1"/>
</dbReference>
<evidence type="ECO:0000313" key="11">
    <source>
        <dbReference type="EMBL" id="USE84417.1"/>
    </source>
</evidence>
<dbReference type="GO" id="GO:0003700">
    <property type="term" value="F:DNA-binding transcription factor activity"/>
    <property type="evidence" value="ECO:0007669"/>
    <property type="project" value="UniProtKB-UniRule"/>
</dbReference>
<dbReference type="Pfam" id="PF07702">
    <property type="entry name" value="UTRA"/>
    <property type="match status" value="1"/>
</dbReference>
<dbReference type="GO" id="GO:0003677">
    <property type="term" value="F:DNA binding"/>
    <property type="evidence" value="ECO:0007669"/>
    <property type="project" value="UniProtKB-UniRule"/>
</dbReference>